<dbReference type="InterPro" id="IPR036388">
    <property type="entry name" value="WH-like_DNA-bd_sf"/>
</dbReference>
<proteinExistence type="predicted"/>
<comment type="caution">
    <text evidence="1">The sequence shown here is derived from an EMBL/GenBank/DDBJ whole genome shotgun (WGS) entry which is preliminary data.</text>
</comment>
<gene>
    <name evidence="1" type="ORF">C8263_13320</name>
</gene>
<evidence type="ECO:0000313" key="2">
    <source>
        <dbReference type="Proteomes" id="UP000240317"/>
    </source>
</evidence>
<dbReference type="InterPro" id="IPR019734">
    <property type="entry name" value="TPR_rpt"/>
</dbReference>
<name>A0A2T3W650_9DEIO</name>
<dbReference type="SUPFAM" id="SSF48452">
    <property type="entry name" value="TPR-like"/>
    <property type="match status" value="1"/>
</dbReference>
<dbReference type="SMART" id="SM00028">
    <property type="entry name" value="TPR"/>
    <property type="match status" value="3"/>
</dbReference>
<dbReference type="AlphaFoldDB" id="A0A2T3W650"/>
<sequence>MQEGGHAAHALDTLAAGGAWTQYLDLLAWTTRSAQGEDTLRARLGALPPAHRECSQALYVAGLLARAAHDLGGAHTLYTRALEGLPGSAAGLAHNARGVVRAMTGDVPGALEDFAQAATWPGLTAGEANHNRGTLLVQQGRHAEAERSLNAAVAAFRAAGDPGREARSLETLGTLQFGRGLLREALGPYRAALILLRETHPAEAALALLNLAECHLLLGELGEAQARLHEAAAQAHLPGVRGWTARLQALVALQGGDPTGALEVLGRIETPDRSLQAEVALLQARAQREQGQPEAARAALTRARPLGLRADLEAALLGEADLDRVIEDARAEEARLELASALLERGGPDDLRAALALIQEHGYLPLLRTRAAAPLAALAGDEATRALFPLHLQALGPLRLTHAGRQLGLGDFPTRKSAALLVALALAEHPQPREVLAERFWPGAKNPLASLQTAVYHLRSVFSVPMIASERGLLSLLFPVRSDLGELRGAVSAGDHRRLTDLLRPLTASLNVLSDLPTELTEERTQAERVLHDALRLHAEAQPEGDVRRRDALRALVAADPFDTASREDLIAWHERRGEAAQADQEREALRGVLAALE</sequence>
<dbReference type="Gene3D" id="1.10.10.10">
    <property type="entry name" value="Winged helix-like DNA-binding domain superfamily/Winged helix DNA-binding domain"/>
    <property type="match status" value="1"/>
</dbReference>
<reference evidence="1 2" key="1">
    <citation type="submission" date="2018-03" db="EMBL/GenBank/DDBJ databases">
        <title>Draft genome of Deinococcus sp. OD32.</title>
        <authorList>
            <person name="Wang X.-P."/>
            <person name="Du Z.-J."/>
        </authorList>
    </citation>
    <scope>NUCLEOTIDE SEQUENCE [LARGE SCALE GENOMIC DNA]</scope>
    <source>
        <strain evidence="1 2">OD32</strain>
    </source>
</reference>
<organism evidence="1 2">
    <name type="scientific">Deinococcus arcticus</name>
    <dbReference type="NCBI Taxonomy" id="2136176"/>
    <lineage>
        <taxon>Bacteria</taxon>
        <taxon>Thermotogati</taxon>
        <taxon>Deinococcota</taxon>
        <taxon>Deinococci</taxon>
        <taxon>Deinococcales</taxon>
        <taxon>Deinococcaceae</taxon>
        <taxon>Deinococcus</taxon>
    </lineage>
</organism>
<protein>
    <submittedName>
        <fullName evidence="1">Transcriptional regulator</fullName>
    </submittedName>
</protein>
<dbReference type="InterPro" id="IPR051677">
    <property type="entry name" value="AfsR-DnrI-RedD_regulator"/>
</dbReference>
<dbReference type="PANTHER" id="PTHR35807">
    <property type="entry name" value="TRANSCRIPTIONAL REGULATOR REDD-RELATED"/>
    <property type="match status" value="1"/>
</dbReference>
<dbReference type="InterPro" id="IPR011990">
    <property type="entry name" value="TPR-like_helical_dom_sf"/>
</dbReference>
<evidence type="ECO:0000313" key="1">
    <source>
        <dbReference type="EMBL" id="PTA67358.1"/>
    </source>
</evidence>
<accession>A0A2T3W650</accession>
<keyword evidence="2" id="KW-1185">Reference proteome</keyword>
<dbReference type="Pfam" id="PF13424">
    <property type="entry name" value="TPR_12"/>
    <property type="match status" value="1"/>
</dbReference>
<dbReference type="EMBL" id="PYSV01000013">
    <property type="protein sequence ID" value="PTA67358.1"/>
    <property type="molecule type" value="Genomic_DNA"/>
</dbReference>
<dbReference type="Gene3D" id="1.25.40.10">
    <property type="entry name" value="Tetratricopeptide repeat domain"/>
    <property type="match status" value="2"/>
</dbReference>
<dbReference type="Proteomes" id="UP000240317">
    <property type="component" value="Unassembled WGS sequence"/>
</dbReference>